<evidence type="ECO:0000313" key="2">
    <source>
        <dbReference type="Proteomes" id="UP001170288"/>
    </source>
</evidence>
<dbReference type="RefSeq" id="WP_301372039.1">
    <property type="nucleotide sequence ID" value="NZ_JAPZCX010000003.1"/>
</dbReference>
<reference evidence="1" key="1">
    <citation type="submission" date="2022-12" db="EMBL/GenBank/DDBJ databases">
        <authorList>
            <person name="Uljanovas D."/>
        </authorList>
    </citation>
    <scope>NUCLEOTIDE SEQUENCE</scope>
    <source>
        <strain evidence="1">RCM69</strain>
    </source>
</reference>
<dbReference type="AlphaFoldDB" id="A0AAW7PVR5"/>
<accession>A0AAW7PVR5</accession>
<sequence>MKYTNADICELIAELEGFNDKLPKEDFNVSEWYGFINSFQQTAYFKVCQGADKNGTGKYNFYKNKFKKNQIFIIIKDGENFCYREADFSDFDNTQSPKIAIDKNELNNFKHLNWDECVIEQINATNVVYNRICNRKEQVDKKAIQALLNREYKKCHYCGIDKGIIDELNNAAKNNKSLPWHHIDGLTKRITRMTLEVEQLNPNGGYVKGNIEWACSWCNNAKTDTFTEAEFKNIACGINIAWNERLKQIGSNSKVIFPWQNQVKCSK</sequence>
<dbReference type="Proteomes" id="UP001170288">
    <property type="component" value="Unassembled WGS sequence"/>
</dbReference>
<gene>
    <name evidence="1" type="ORF">O8C76_02395</name>
</gene>
<reference evidence="1" key="2">
    <citation type="journal article" date="2023" name="Microorganisms">
        <title>Genomic Characterization of Arcobacter butzleri Strains Isolated from Various Sources in Lithuania.</title>
        <authorList>
            <person name="Uljanovas D."/>
            <person name="Golz G."/>
            <person name="Fleischmann S."/>
            <person name="Kudirkiene E."/>
            <person name="Kasetiene N."/>
            <person name="Grineviciene A."/>
            <person name="Tamuleviciene E."/>
            <person name="Aksomaitiene J."/>
            <person name="Alter T."/>
            <person name="Malakauskas M."/>
        </authorList>
    </citation>
    <scope>NUCLEOTIDE SEQUENCE</scope>
    <source>
        <strain evidence="1">RCM69</strain>
    </source>
</reference>
<protein>
    <recommendedName>
        <fullName evidence="3">HNH domain-containing protein</fullName>
    </recommendedName>
</protein>
<dbReference type="Gene3D" id="3.30.40.220">
    <property type="match status" value="1"/>
</dbReference>
<comment type="caution">
    <text evidence="1">The sequence shown here is derived from an EMBL/GenBank/DDBJ whole genome shotgun (WGS) entry which is preliminary data.</text>
</comment>
<evidence type="ECO:0000313" key="1">
    <source>
        <dbReference type="EMBL" id="MDN5069877.1"/>
    </source>
</evidence>
<name>A0AAW7PVR5_9BACT</name>
<dbReference type="EMBL" id="JAPZCX010000003">
    <property type="protein sequence ID" value="MDN5069877.1"/>
    <property type="molecule type" value="Genomic_DNA"/>
</dbReference>
<proteinExistence type="predicted"/>
<organism evidence="1 2">
    <name type="scientific">Aliarcobacter butzleri</name>
    <dbReference type="NCBI Taxonomy" id="28197"/>
    <lineage>
        <taxon>Bacteria</taxon>
        <taxon>Pseudomonadati</taxon>
        <taxon>Campylobacterota</taxon>
        <taxon>Epsilonproteobacteria</taxon>
        <taxon>Campylobacterales</taxon>
        <taxon>Arcobacteraceae</taxon>
        <taxon>Aliarcobacter</taxon>
    </lineage>
</organism>
<evidence type="ECO:0008006" key="3">
    <source>
        <dbReference type="Google" id="ProtNLM"/>
    </source>
</evidence>